<dbReference type="EMBL" id="HG937694">
    <property type="protein sequence ID" value="CDP37319.1"/>
    <property type="molecule type" value="Genomic_DNA"/>
</dbReference>
<name>A0A060T948_BLAAD</name>
<dbReference type="PANTHER" id="PTHR42942:SF1">
    <property type="entry name" value="ALKYLTRANSFERASE-LIKE PROTEIN 1"/>
    <property type="match status" value="1"/>
</dbReference>
<dbReference type="PhylomeDB" id="A0A060T948"/>
<evidence type="ECO:0000256" key="2">
    <source>
        <dbReference type="ARBA" id="ARBA00030795"/>
    </source>
</evidence>
<dbReference type="InterPro" id="IPR014048">
    <property type="entry name" value="MethylDNA_cys_MeTrfase_DNA-bd"/>
</dbReference>
<dbReference type="CDD" id="cd06445">
    <property type="entry name" value="ATase"/>
    <property type="match status" value="1"/>
</dbReference>
<proteinExistence type="predicted"/>
<dbReference type="PANTHER" id="PTHR42942">
    <property type="entry name" value="6-O-METHYLGUANINE DNA METHYLTRANSFERASE"/>
    <property type="match status" value="1"/>
</dbReference>
<dbReference type="InterPro" id="IPR036217">
    <property type="entry name" value="MethylDNA_cys_MeTrfase_DNAb"/>
</dbReference>
<dbReference type="InterPro" id="IPR036388">
    <property type="entry name" value="WH-like_DNA-bd_sf"/>
</dbReference>
<dbReference type="GO" id="GO:0003824">
    <property type="term" value="F:catalytic activity"/>
    <property type="evidence" value="ECO:0007669"/>
    <property type="project" value="InterPro"/>
</dbReference>
<dbReference type="Gene3D" id="1.10.10.10">
    <property type="entry name" value="Winged helix-like DNA-binding domain superfamily/Winged helix DNA-binding domain"/>
    <property type="match status" value="1"/>
</dbReference>
<evidence type="ECO:0000256" key="3">
    <source>
        <dbReference type="ARBA" id="ARBA00031621"/>
    </source>
</evidence>
<evidence type="ECO:0000259" key="5">
    <source>
        <dbReference type="Pfam" id="PF01035"/>
    </source>
</evidence>
<accession>A0A060T948</accession>
<evidence type="ECO:0000256" key="4">
    <source>
        <dbReference type="ARBA" id="ARBA00033095"/>
    </source>
</evidence>
<feature type="domain" description="Methylated-DNA-[protein]-cysteine S-methyltransferase DNA binding" evidence="5">
    <location>
        <begin position="31"/>
        <end position="116"/>
    </location>
</feature>
<protein>
    <recommendedName>
        <fullName evidence="2">6-O-methylguanine-DNA methyltransferase</fullName>
    </recommendedName>
    <alternativeName>
        <fullName evidence="4">DNA repair MTase</fullName>
    </alternativeName>
    <alternativeName>
        <fullName evidence="3">O-6-methylguanine-DNA-alkyltransferase</fullName>
    </alternativeName>
</protein>
<dbReference type="InterPro" id="IPR052520">
    <property type="entry name" value="ATL_DNA_repair"/>
</dbReference>
<reference evidence="6" key="1">
    <citation type="submission" date="2014-02" db="EMBL/GenBank/DDBJ databases">
        <authorList>
            <person name="Genoscope - CEA"/>
        </authorList>
    </citation>
    <scope>NUCLEOTIDE SEQUENCE</scope>
    <source>
        <strain evidence="6">LS3</strain>
    </source>
</reference>
<organism evidence="6">
    <name type="scientific">Blastobotrys adeninivorans</name>
    <name type="common">Yeast</name>
    <name type="synonym">Arxula adeninivorans</name>
    <dbReference type="NCBI Taxonomy" id="409370"/>
    <lineage>
        <taxon>Eukaryota</taxon>
        <taxon>Fungi</taxon>
        <taxon>Dikarya</taxon>
        <taxon>Ascomycota</taxon>
        <taxon>Saccharomycotina</taxon>
        <taxon>Dipodascomycetes</taxon>
        <taxon>Dipodascales</taxon>
        <taxon>Trichomonascaceae</taxon>
        <taxon>Blastobotrys</taxon>
    </lineage>
</organism>
<reference evidence="6" key="2">
    <citation type="submission" date="2014-06" db="EMBL/GenBank/DDBJ databases">
        <title>The complete genome of Blastobotrys (Arxula) adeninivorans LS3 - a yeast of biotechnological interest.</title>
        <authorList>
            <person name="Kunze G."/>
            <person name="Gaillardin C."/>
            <person name="Czernicka M."/>
            <person name="Durrens P."/>
            <person name="Martin T."/>
            <person name="Boer E."/>
            <person name="Gabaldon T."/>
            <person name="Cruz J."/>
            <person name="Talla E."/>
            <person name="Marck C."/>
            <person name="Goffeau A."/>
            <person name="Barbe V."/>
            <person name="Baret P."/>
            <person name="Baronian K."/>
            <person name="Beier S."/>
            <person name="Bleykasten C."/>
            <person name="Bode R."/>
            <person name="Casaregola S."/>
            <person name="Despons L."/>
            <person name="Fairhead C."/>
            <person name="Giersberg M."/>
            <person name="Gierski P."/>
            <person name="Hahnel U."/>
            <person name="Hartmann A."/>
            <person name="Jankowska D."/>
            <person name="Jubin C."/>
            <person name="Jung P."/>
            <person name="Lafontaine I."/>
            <person name="Leh-Louis V."/>
            <person name="Lemaire M."/>
            <person name="Marcet-Houben M."/>
            <person name="Mascher M."/>
            <person name="Morel G."/>
            <person name="Richard G.-F."/>
            <person name="Riechen J."/>
            <person name="Sacerdot C."/>
            <person name="Sarkar A."/>
            <person name="Savel G."/>
            <person name="Schacherer J."/>
            <person name="Sherman D."/>
            <person name="Straub M.-L."/>
            <person name="Stein N."/>
            <person name="Thierry A."/>
            <person name="Trautwein-Schult A."/>
            <person name="Westhof E."/>
            <person name="Worch S."/>
            <person name="Dujon B."/>
            <person name="Souciet J.-L."/>
            <person name="Wincker P."/>
            <person name="Scholz U."/>
            <person name="Neuveglise N."/>
        </authorList>
    </citation>
    <scope>NUCLEOTIDE SEQUENCE</scope>
    <source>
        <strain evidence="6">LS3</strain>
    </source>
</reference>
<dbReference type="GO" id="GO:0006281">
    <property type="term" value="P:DNA repair"/>
    <property type="evidence" value="ECO:0007669"/>
    <property type="project" value="InterPro"/>
</dbReference>
<dbReference type="Pfam" id="PF01035">
    <property type="entry name" value="DNA_binding_1"/>
    <property type="match status" value="1"/>
</dbReference>
<sequence length="138" mass="15798">MTNELGIPHEPFDTTFGPMDYGAKTDEARAFHYAVYETIQKIPYGSVTSYGHIAYLIGMPENSRRVGYALKHLPSNPECEFNHDNVPWWRVINSQGKISLVAEAKHRQMDRLRAENITVYDSGAVPFDDFGWFPDEQD</sequence>
<dbReference type="AlphaFoldDB" id="A0A060T948"/>
<dbReference type="SUPFAM" id="SSF46767">
    <property type="entry name" value="Methylated DNA-protein cysteine methyltransferase, C-terminal domain"/>
    <property type="match status" value="1"/>
</dbReference>
<keyword evidence="1" id="KW-0227">DNA damage</keyword>
<evidence type="ECO:0000256" key="1">
    <source>
        <dbReference type="ARBA" id="ARBA00022763"/>
    </source>
</evidence>
<evidence type="ECO:0000313" key="6">
    <source>
        <dbReference type="EMBL" id="CDP37319.1"/>
    </source>
</evidence>
<gene>
    <name evidence="6" type="ORF">GNLVRS02_ARAD1D08734g</name>
</gene>